<keyword evidence="3" id="KW-1185">Reference proteome</keyword>
<feature type="domain" description="YdhG-like" evidence="1">
    <location>
        <begin position="25"/>
        <end position="132"/>
    </location>
</feature>
<dbReference type="InterPro" id="IPR014922">
    <property type="entry name" value="YdhG-like"/>
</dbReference>
<accession>A0ABW1PPC4</accession>
<comment type="caution">
    <text evidence="2">The sequence shown here is derived from an EMBL/GenBank/DDBJ whole genome shotgun (WGS) entry which is preliminary data.</text>
</comment>
<gene>
    <name evidence="2" type="ORF">ACFPVY_09085</name>
</gene>
<evidence type="ECO:0000313" key="3">
    <source>
        <dbReference type="Proteomes" id="UP001596287"/>
    </source>
</evidence>
<organism evidence="2 3">
    <name type="scientific">Flavobacterium qiangtangense</name>
    <dbReference type="NCBI Taxonomy" id="1442595"/>
    <lineage>
        <taxon>Bacteria</taxon>
        <taxon>Pseudomonadati</taxon>
        <taxon>Bacteroidota</taxon>
        <taxon>Flavobacteriia</taxon>
        <taxon>Flavobacteriales</taxon>
        <taxon>Flavobacteriaceae</taxon>
        <taxon>Flavobacterium</taxon>
    </lineage>
</organism>
<dbReference type="EMBL" id="JBHSQB010000007">
    <property type="protein sequence ID" value="MFC6096800.1"/>
    <property type="molecule type" value="Genomic_DNA"/>
</dbReference>
<reference evidence="3" key="1">
    <citation type="journal article" date="2019" name="Int. J. Syst. Evol. Microbiol.">
        <title>The Global Catalogue of Microorganisms (GCM) 10K type strain sequencing project: providing services to taxonomists for standard genome sequencing and annotation.</title>
        <authorList>
            <consortium name="The Broad Institute Genomics Platform"/>
            <consortium name="The Broad Institute Genome Sequencing Center for Infectious Disease"/>
            <person name="Wu L."/>
            <person name="Ma J."/>
        </authorList>
    </citation>
    <scope>NUCLEOTIDE SEQUENCE [LARGE SCALE GENOMIC DNA]</scope>
    <source>
        <strain evidence="3">CCUG 49679</strain>
    </source>
</reference>
<dbReference type="Pfam" id="PF08818">
    <property type="entry name" value="DUF1801"/>
    <property type="match status" value="1"/>
</dbReference>
<evidence type="ECO:0000313" key="2">
    <source>
        <dbReference type="EMBL" id="MFC6096800.1"/>
    </source>
</evidence>
<evidence type="ECO:0000259" key="1">
    <source>
        <dbReference type="Pfam" id="PF08818"/>
    </source>
</evidence>
<name>A0ABW1PPC4_9FLAO</name>
<proteinExistence type="predicted"/>
<sequence>MAKSKLSNEEEVSEYISKLETPLAETVRYLTEVILETDTEIASHIKWNSVSFYYSGEMKEFDPKEYKRDLLVLNIHRKDQILIVFPTGNKINDTSGFLEGNYTDGRKLAKIKDLEEAKVKKDALQNVIKDWLSKIEK</sequence>
<dbReference type="Proteomes" id="UP001596287">
    <property type="component" value="Unassembled WGS sequence"/>
</dbReference>
<dbReference type="RefSeq" id="WP_379791665.1">
    <property type="nucleotide sequence ID" value="NZ_JBHSQB010000007.1"/>
</dbReference>
<dbReference type="SUPFAM" id="SSF159888">
    <property type="entry name" value="YdhG-like"/>
    <property type="match status" value="1"/>
</dbReference>
<protein>
    <submittedName>
        <fullName evidence="2">DUF1801 domain-containing protein</fullName>
    </submittedName>
</protein>